<reference evidence="1" key="1">
    <citation type="submission" date="2016-10" db="EMBL/GenBank/DDBJ databases">
        <title>Sequence of Gallionella enrichment culture.</title>
        <authorList>
            <person name="Poehlein A."/>
            <person name="Muehling M."/>
            <person name="Daniel R."/>
        </authorList>
    </citation>
    <scope>NUCLEOTIDE SEQUENCE</scope>
</reference>
<comment type="caution">
    <text evidence="1">The sequence shown here is derived from an EMBL/GenBank/DDBJ whole genome shotgun (WGS) entry which is preliminary data.</text>
</comment>
<sequence>MPKIDDYEHEILSAHEAGQFKSVATKAELAKFKAAARATATKDGCVNIRLSEQTENVPRPPLNRTTQIG</sequence>
<organism evidence="1">
    <name type="scientific">mine drainage metagenome</name>
    <dbReference type="NCBI Taxonomy" id="410659"/>
    <lineage>
        <taxon>unclassified sequences</taxon>
        <taxon>metagenomes</taxon>
        <taxon>ecological metagenomes</taxon>
    </lineage>
</organism>
<evidence type="ECO:0000313" key="1">
    <source>
        <dbReference type="EMBL" id="OIQ67219.1"/>
    </source>
</evidence>
<dbReference type="EMBL" id="MLJW01006069">
    <property type="protein sequence ID" value="OIQ67219.1"/>
    <property type="molecule type" value="Genomic_DNA"/>
</dbReference>
<dbReference type="AlphaFoldDB" id="A0A1J5PPJ7"/>
<gene>
    <name evidence="1" type="ORF">GALL_512030</name>
</gene>
<proteinExistence type="predicted"/>
<protein>
    <submittedName>
        <fullName evidence="1">Uncharacterized protein</fullName>
    </submittedName>
</protein>
<name>A0A1J5PPJ7_9ZZZZ</name>
<accession>A0A1J5PPJ7</accession>